<evidence type="ECO:0000313" key="2">
    <source>
        <dbReference type="Proteomes" id="UP000003288"/>
    </source>
</evidence>
<comment type="caution">
    <text evidence="1">The sequence shown here is derived from an EMBL/GenBank/DDBJ whole genome shotgun (WGS) entry which is preliminary data.</text>
</comment>
<reference evidence="1 2" key="1">
    <citation type="journal article" date="2011" name="Stand. Genomic Sci.">
        <title>Draft genome sequence of Caminibacter mediatlanticus strain TB-2, an epsilonproteobacterium isolated from a deep-sea hydrothermal vent.</title>
        <authorList>
            <person name="Giovannelli D."/>
            <person name="Ferriera S."/>
            <person name="Johnson J."/>
            <person name="Kravitz S."/>
            <person name="Perez-Rodriguez I."/>
            <person name="Ricci J."/>
            <person name="O'Brien C."/>
            <person name="Voordeckers J.W."/>
            <person name="Bini E."/>
            <person name="Vetriani C."/>
        </authorList>
    </citation>
    <scope>NUCLEOTIDE SEQUENCE [LARGE SCALE GENOMIC DNA]</scope>
    <source>
        <strain evidence="1 2">TB-2</strain>
    </source>
</reference>
<dbReference type="RefSeq" id="WP_007474026.1">
    <property type="nucleotide sequence ID" value="NZ_ABCJ01000002.1"/>
</dbReference>
<organism evidence="1 2">
    <name type="scientific">Caminibacter mediatlanticus TB-2</name>
    <dbReference type="NCBI Taxonomy" id="391592"/>
    <lineage>
        <taxon>Bacteria</taxon>
        <taxon>Pseudomonadati</taxon>
        <taxon>Campylobacterota</taxon>
        <taxon>Epsilonproteobacteria</taxon>
        <taxon>Nautiliales</taxon>
        <taxon>Nautiliaceae</taxon>
        <taxon>Caminibacter</taxon>
    </lineage>
</organism>
<dbReference type="EMBL" id="ABCJ01000002">
    <property type="protein sequence ID" value="EDM24048.1"/>
    <property type="molecule type" value="Genomic_DNA"/>
</dbReference>
<accession>A0AAI9F2Q4</accession>
<protein>
    <submittedName>
        <fullName evidence="1">Uncharacterized protein</fullName>
    </submittedName>
</protein>
<sequence length="46" mass="5394">MKKKALIILGVLIILTPLGLLTSYDAWGEWDNEYYKQMLGFYQKDL</sequence>
<dbReference type="Proteomes" id="UP000003288">
    <property type="component" value="Unassembled WGS sequence"/>
</dbReference>
<name>A0AAI9F2Q4_9BACT</name>
<evidence type="ECO:0000313" key="1">
    <source>
        <dbReference type="EMBL" id="EDM24048.1"/>
    </source>
</evidence>
<proteinExistence type="predicted"/>
<gene>
    <name evidence="1" type="ORF">CMTB2_07331</name>
</gene>
<dbReference type="AlphaFoldDB" id="A0AAI9F2Q4"/>